<organism evidence="2 3">
    <name type="scientific">Pseudocalidococcus azoricus BACA0444</name>
    <dbReference type="NCBI Taxonomy" id="2918990"/>
    <lineage>
        <taxon>Bacteria</taxon>
        <taxon>Bacillati</taxon>
        <taxon>Cyanobacteriota</taxon>
        <taxon>Cyanophyceae</taxon>
        <taxon>Acaryochloridales</taxon>
        <taxon>Thermosynechococcaceae</taxon>
        <taxon>Pseudocalidococcus</taxon>
        <taxon>Pseudocalidococcus azoricus</taxon>
    </lineage>
</organism>
<evidence type="ECO:0000313" key="2">
    <source>
        <dbReference type="EMBL" id="MDS3860540.1"/>
    </source>
</evidence>
<dbReference type="RefSeq" id="WP_322877810.1">
    <property type="nucleotide sequence ID" value="NZ_JAVMIP010000004.1"/>
</dbReference>
<accession>A0AAE4FR14</accession>
<dbReference type="GO" id="GO:0071949">
    <property type="term" value="F:FAD binding"/>
    <property type="evidence" value="ECO:0007669"/>
    <property type="project" value="InterPro"/>
</dbReference>
<feature type="domain" description="BLUF" evidence="1">
    <location>
        <begin position="3"/>
        <end position="94"/>
    </location>
</feature>
<proteinExistence type="predicted"/>
<dbReference type="AlphaFoldDB" id="A0AAE4FR14"/>
<evidence type="ECO:0000313" key="3">
    <source>
        <dbReference type="Proteomes" id="UP001268256"/>
    </source>
</evidence>
<dbReference type="GO" id="GO:0009882">
    <property type="term" value="F:blue light photoreceptor activity"/>
    <property type="evidence" value="ECO:0007669"/>
    <property type="project" value="InterPro"/>
</dbReference>
<dbReference type="InterPro" id="IPR007024">
    <property type="entry name" value="BLUF_domain"/>
</dbReference>
<gene>
    <name evidence="2" type="ORF">RIF25_06920</name>
</gene>
<dbReference type="InterPro" id="IPR036046">
    <property type="entry name" value="Acylphosphatase-like_dom_sf"/>
</dbReference>
<dbReference type="EMBL" id="JAVMIP010000004">
    <property type="protein sequence ID" value="MDS3860540.1"/>
    <property type="molecule type" value="Genomic_DNA"/>
</dbReference>
<comment type="caution">
    <text evidence="2">The sequence shown here is derived from an EMBL/GenBank/DDBJ whole genome shotgun (WGS) entry which is preliminary data.</text>
</comment>
<dbReference type="Pfam" id="PF04940">
    <property type="entry name" value="BLUF"/>
    <property type="match status" value="1"/>
</dbReference>
<name>A0AAE4FR14_9CYAN</name>
<keyword evidence="3" id="KW-1185">Reference proteome</keyword>
<reference evidence="3" key="1">
    <citation type="submission" date="2023-07" db="EMBL/GenBank/DDBJ databases">
        <authorList>
            <person name="Luz R."/>
            <person name="Cordeiro R."/>
            <person name="Fonseca A."/>
            <person name="Goncalves V."/>
        </authorList>
    </citation>
    <scope>NUCLEOTIDE SEQUENCE [LARGE SCALE GENOMIC DNA]</scope>
    <source>
        <strain evidence="3">BACA0444</strain>
    </source>
</reference>
<dbReference type="Gene3D" id="3.30.70.100">
    <property type="match status" value="1"/>
</dbReference>
<dbReference type="SMART" id="SM01034">
    <property type="entry name" value="BLUF"/>
    <property type="match status" value="1"/>
</dbReference>
<dbReference type="Gene3D" id="1.10.287.1540">
    <property type="match status" value="1"/>
</dbReference>
<sequence length="141" mass="16181">MSLHRLLYLSTGRPDLAYPDLRDIMAKSEVNNERDGITGILCFGNNRFVQALEGDRKQISETYARILNDPRHTDPELVEFGPIDCRAFTKWSMRLIQWDINEPATIRDIRMKYCSGALFDPSTMNAKQCLSLLMDMHALQG</sequence>
<protein>
    <submittedName>
        <fullName evidence="2">BLUF domain-containing protein</fullName>
    </submittedName>
</protein>
<evidence type="ECO:0000259" key="1">
    <source>
        <dbReference type="PROSITE" id="PS50925"/>
    </source>
</evidence>
<dbReference type="Proteomes" id="UP001268256">
    <property type="component" value="Unassembled WGS sequence"/>
</dbReference>
<dbReference type="PROSITE" id="PS50925">
    <property type="entry name" value="BLUF"/>
    <property type="match status" value="1"/>
</dbReference>
<dbReference type="SUPFAM" id="SSF54975">
    <property type="entry name" value="Acylphosphatase/BLUF domain-like"/>
    <property type="match status" value="1"/>
</dbReference>